<dbReference type="CDD" id="cd22911">
    <property type="entry name" value="HFD_H3"/>
    <property type="match status" value="1"/>
</dbReference>
<evidence type="ECO:0000256" key="6">
    <source>
        <dbReference type="ARBA" id="ARBA00023242"/>
    </source>
</evidence>
<dbReference type="FunFam" id="1.10.20.10:FF:000085">
    <property type="entry name" value="Histone H3.2"/>
    <property type="match status" value="1"/>
</dbReference>
<sequence length="244" mass="26550">MPPRSSKPAATESEEEDEQRQIVRPKGVPKAIPKSRKKASEAGSSSQQQQTQLRLTSSGSLARPRAGASDERSSRGSETDDEASDREEENLAARRAPTRPSATAASSSGRTTGTSRTAAGASSSGTTAPTVRRGPPIPKRPKSRPGEQALLEIRRFQKTTHNLIPRLSFARLVKEISEMVAVNSRLRWQAAAIEALQSAAEDYLINLFADSNLCATHGKRVTIMVKDIQLTRRIRGIAREAIYH</sequence>
<dbReference type="GO" id="GO:0046982">
    <property type="term" value="F:protein heterodimerization activity"/>
    <property type="evidence" value="ECO:0007669"/>
    <property type="project" value="InterPro"/>
</dbReference>
<comment type="subcellular location">
    <subcellularLocation>
        <location evidence="2">Chromosome</location>
    </subcellularLocation>
    <subcellularLocation>
        <location evidence="1">Nucleus</location>
    </subcellularLocation>
</comment>
<evidence type="ECO:0000256" key="1">
    <source>
        <dbReference type="ARBA" id="ARBA00004123"/>
    </source>
</evidence>
<dbReference type="PRINTS" id="PR00622">
    <property type="entry name" value="HISTONEH3"/>
</dbReference>
<accession>A0AA88KQS0</accession>
<evidence type="ECO:0000256" key="4">
    <source>
        <dbReference type="ARBA" id="ARBA00022454"/>
    </source>
</evidence>
<feature type="domain" description="Core Histone H2A/H2B/H3" evidence="9">
    <location>
        <begin position="145"/>
        <end position="234"/>
    </location>
</feature>
<dbReference type="Gene3D" id="1.10.20.10">
    <property type="entry name" value="Histone, subunit A"/>
    <property type="match status" value="1"/>
</dbReference>
<dbReference type="GO" id="GO:0000786">
    <property type="term" value="C:nucleosome"/>
    <property type="evidence" value="ECO:0007669"/>
    <property type="project" value="UniProtKB-KW"/>
</dbReference>
<keyword evidence="7" id="KW-0544">Nucleosome core</keyword>
<feature type="compositionally biased region" description="Low complexity" evidence="8">
    <location>
        <begin position="93"/>
        <end position="130"/>
    </location>
</feature>
<feature type="compositionally biased region" description="Acidic residues" evidence="8">
    <location>
        <begin position="79"/>
        <end position="90"/>
    </location>
</feature>
<reference evidence="10 11" key="1">
    <citation type="journal article" date="2018" name="BMC Genomics">
        <title>The genome of Naegleria lovaniensis, the basis for a comparative approach to unravel pathogenicity factors of the human pathogenic amoeba N. fowleri.</title>
        <authorList>
            <person name="Liechti N."/>
            <person name="Schurch N."/>
            <person name="Bruggmann R."/>
            <person name="Wittwer M."/>
        </authorList>
    </citation>
    <scope>NUCLEOTIDE SEQUENCE [LARGE SCALE GENOMIC DNA]</scope>
    <source>
        <strain evidence="10 11">ATCC 30569</strain>
    </source>
</reference>
<dbReference type="GO" id="GO:0030527">
    <property type="term" value="F:structural constituent of chromatin"/>
    <property type="evidence" value="ECO:0007669"/>
    <property type="project" value="InterPro"/>
</dbReference>
<protein>
    <recommendedName>
        <fullName evidence="9">Core Histone H2A/H2B/H3 domain-containing protein</fullName>
    </recommendedName>
</protein>
<keyword evidence="11" id="KW-1185">Reference proteome</keyword>
<dbReference type="SUPFAM" id="SSF47113">
    <property type="entry name" value="Histone-fold"/>
    <property type="match status" value="1"/>
</dbReference>
<proteinExistence type="inferred from homology"/>
<keyword evidence="6" id="KW-0539">Nucleus</keyword>
<evidence type="ECO:0000256" key="3">
    <source>
        <dbReference type="ARBA" id="ARBA00010343"/>
    </source>
</evidence>
<evidence type="ECO:0000256" key="7">
    <source>
        <dbReference type="ARBA" id="ARBA00023269"/>
    </source>
</evidence>
<dbReference type="EMBL" id="PYSW02000006">
    <property type="protein sequence ID" value="KAG2392064.1"/>
    <property type="molecule type" value="Genomic_DNA"/>
</dbReference>
<evidence type="ECO:0000256" key="2">
    <source>
        <dbReference type="ARBA" id="ARBA00004286"/>
    </source>
</evidence>
<feature type="compositionally biased region" description="Low complexity" evidence="8">
    <location>
        <begin position="43"/>
        <end position="61"/>
    </location>
</feature>
<dbReference type="InterPro" id="IPR009072">
    <property type="entry name" value="Histone-fold"/>
</dbReference>
<comment type="caution">
    <text evidence="10">The sequence shown here is derived from an EMBL/GenBank/DDBJ whole genome shotgun (WGS) entry which is preliminary data.</text>
</comment>
<dbReference type="Proteomes" id="UP000816034">
    <property type="component" value="Unassembled WGS sequence"/>
</dbReference>
<evidence type="ECO:0000313" key="10">
    <source>
        <dbReference type="EMBL" id="KAG2392064.1"/>
    </source>
</evidence>
<dbReference type="AlphaFoldDB" id="A0AA88KQS0"/>
<dbReference type="SMART" id="SM00428">
    <property type="entry name" value="H3"/>
    <property type="match status" value="1"/>
</dbReference>
<dbReference type="InterPro" id="IPR000164">
    <property type="entry name" value="Histone_H3/CENP-A"/>
</dbReference>
<dbReference type="PANTHER" id="PTHR45810:SF1">
    <property type="entry name" value="HISTONE H3-LIKE CENTROMERIC PROTEIN A"/>
    <property type="match status" value="1"/>
</dbReference>
<keyword evidence="4" id="KW-0158">Chromosome</keyword>
<dbReference type="PANTHER" id="PTHR45810">
    <property type="entry name" value="HISTONE H3.2"/>
    <property type="match status" value="1"/>
</dbReference>
<dbReference type="GeneID" id="68106002"/>
<dbReference type="RefSeq" id="XP_044553958.1">
    <property type="nucleotide sequence ID" value="XM_044689438.1"/>
</dbReference>
<feature type="compositionally biased region" description="Basic and acidic residues" evidence="8">
    <location>
        <begin position="68"/>
        <end position="78"/>
    </location>
</feature>
<comment type="similarity">
    <text evidence="3">Belongs to the histone H3 family.</text>
</comment>
<name>A0AA88KQS0_NAELO</name>
<gene>
    <name evidence="10" type="ORF">C9374_013549</name>
</gene>
<dbReference type="GO" id="GO:0003677">
    <property type="term" value="F:DNA binding"/>
    <property type="evidence" value="ECO:0007669"/>
    <property type="project" value="UniProtKB-KW"/>
</dbReference>
<organism evidence="10 11">
    <name type="scientific">Naegleria lovaniensis</name>
    <name type="common">Amoeba</name>
    <dbReference type="NCBI Taxonomy" id="51637"/>
    <lineage>
        <taxon>Eukaryota</taxon>
        <taxon>Discoba</taxon>
        <taxon>Heterolobosea</taxon>
        <taxon>Tetramitia</taxon>
        <taxon>Eutetramitia</taxon>
        <taxon>Vahlkampfiidae</taxon>
        <taxon>Naegleria</taxon>
    </lineage>
</organism>
<dbReference type="InterPro" id="IPR007125">
    <property type="entry name" value="H2A/H2B/H3"/>
</dbReference>
<feature type="region of interest" description="Disordered" evidence="8">
    <location>
        <begin position="1"/>
        <end position="146"/>
    </location>
</feature>
<evidence type="ECO:0000259" key="9">
    <source>
        <dbReference type="Pfam" id="PF00125"/>
    </source>
</evidence>
<keyword evidence="5" id="KW-0238">DNA-binding</keyword>
<evidence type="ECO:0000256" key="8">
    <source>
        <dbReference type="SAM" id="MobiDB-lite"/>
    </source>
</evidence>
<evidence type="ECO:0000313" key="11">
    <source>
        <dbReference type="Proteomes" id="UP000816034"/>
    </source>
</evidence>
<dbReference type="Pfam" id="PF00125">
    <property type="entry name" value="Histone"/>
    <property type="match status" value="1"/>
</dbReference>
<evidence type="ECO:0000256" key="5">
    <source>
        <dbReference type="ARBA" id="ARBA00023125"/>
    </source>
</evidence>
<dbReference type="GO" id="GO:0005634">
    <property type="term" value="C:nucleus"/>
    <property type="evidence" value="ECO:0007669"/>
    <property type="project" value="UniProtKB-SubCell"/>
</dbReference>